<dbReference type="GO" id="GO:0016020">
    <property type="term" value="C:membrane"/>
    <property type="evidence" value="ECO:0007669"/>
    <property type="project" value="InterPro"/>
</dbReference>
<dbReference type="AlphaFoldDB" id="A0A0L0LWE3"/>
<evidence type="ECO:0000256" key="5">
    <source>
        <dbReference type="ARBA" id="ARBA00022967"/>
    </source>
</evidence>
<dbReference type="EMBL" id="CP023198">
    <property type="protein sequence ID" value="AUE17603.1"/>
    <property type="molecule type" value="Genomic_DNA"/>
</dbReference>
<evidence type="ECO:0000256" key="4">
    <source>
        <dbReference type="ARBA" id="ARBA00022840"/>
    </source>
</evidence>
<dbReference type="SUPFAM" id="SSF52540">
    <property type="entry name" value="P-loop containing nucleoside triphosphate hydrolases"/>
    <property type="match status" value="1"/>
</dbReference>
<keyword evidence="5" id="KW-1278">Translocase</keyword>
<dbReference type="NCBIfam" id="TIGR02315">
    <property type="entry name" value="ABC_phnC"/>
    <property type="match status" value="1"/>
</dbReference>
<keyword evidence="3" id="KW-0547">Nucleotide-binding</keyword>
<evidence type="ECO:0000313" key="8">
    <source>
        <dbReference type="Proteomes" id="UP000232496"/>
    </source>
</evidence>
<dbReference type="GO" id="GO:0005524">
    <property type="term" value="F:ATP binding"/>
    <property type="evidence" value="ECO:0007669"/>
    <property type="project" value="UniProtKB-KW"/>
</dbReference>
<dbReference type="InterPro" id="IPR050086">
    <property type="entry name" value="MetN_ABC_transporter-like"/>
</dbReference>
<dbReference type="PROSITE" id="PS50893">
    <property type="entry name" value="ABC_TRANSPORTER_2"/>
    <property type="match status" value="1"/>
</dbReference>
<dbReference type="SMART" id="SM00382">
    <property type="entry name" value="AAA"/>
    <property type="match status" value="1"/>
</dbReference>
<dbReference type="InterPro" id="IPR027417">
    <property type="entry name" value="P-loop_NTPase"/>
</dbReference>
<dbReference type="CDD" id="cd03256">
    <property type="entry name" value="ABC_PhnC_transporter"/>
    <property type="match status" value="1"/>
</dbReference>
<evidence type="ECO:0000313" key="7">
    <source>
        <dbReference type="EMBL" id="AUE17603.1"/>
    </source>
</evidence>
<dbReference type="InterPro" id="IPR003439">
    <property type="entry name" value="ABC_transporter-like_ATP-bd"/>
</dbReference>
<dbReference type="GO" id="GO:0015416">
    <property type="term" value="F:ABC-type phosphonate transporter activity"/>
    <property type="evidence" value="ECO:0007669"/>
    <property type="project" value="InterPro"/>
</dbReference>
<dbReference type="Gene3D" id="3.40.50.300">
    <property type="entry name" value="P-loop containing nucleotide triphosphate hydrolases"/>
    <property type="match status" value="1"/>
</dbReference>
<evidence type="ECO:0000256" key="6">
    <source>
        <dbReference type="ARBA" id="ARBA00023136"/>
    </source>
</evidence>
<dbReference type="GO" id="GO:0016887">
    <property type="term" value="F:ATP hydrolysis activity"/>
    <property type="evidence" value="ECO:0007669"/>
    <property type="project" value="InterPro"/>
</dbReference>
<dbReference type="PANTHER" id="PTHR43166">
    <property type="entry name" value="AMINO ACID IMPORT ATP-BINDING PROTEIN"/>
    <property type="match status" value="1"/>
</dbReference>
<dbReference type="InterPro" id="IPR003593">
    <property type="entry name" value="AAA+_ATPase"/>
</dbReference>
<keyword evidence="6" id="KW-0472">Membrane</keyword>
<evidence type="ECO:0000256" key="1">
    <source>
        <dbReference type="ARBA" id="ARBA00022448"/>
    </source>
</evidence>
<keyword evidence="1" id="KW-0813">Transport</keyword>
<dbReference type="PANTHER" id="PTHR43166:SF6">
    <property type="entry name" value="PHOSPHONATES IMPORT ATP-BINDING PROTEIN PHNC"/>
    <property type="match status" value="1"/>
</dbReference>
<sequence>MIEIRGVTKEYGNGVLGLNDVNLTIRDGEFVAIIGPSGAGKSTLLRSINRLNDITGGDIMIDGQSITKASRRQLRAMRCSIGMIFQQFNLVGNSTVQKNVLSGRLGRYGTLKSLLGLFPESDYQLIDDALKTVGLADKAQTRSDQLSGGQQQRVAIARTRVQQARIVLADEPVASLDPVTSETILTDLKRMNQDDGTTVLISIHSVGFAKKYADRIIGMRQGTVVFDGTPAQLTDDMFRHIYEGDDAGKTGERS</sequence>
<gene>
    <name evidence="7" type="ORF">DRBB29_0020</name>
</gene>
<dbReference type="Pfam" id="PF00005">
    <property type="entry name" value="ABC_tran"/>
    <property type="match status" value="1"/>
</dbReference>
<proteinExistence type="predicted"/>
<accession>A0A0L0LWE3</accession>
<protein>
    <submittedName>
        <fullName evidence="7">Phosphonate ABC transporter ATP-binding component</fullName>
    </submittedName>
</protein>
<evidence type="ECO:0000256" key="2">
    <source>
        <dbReference type="ARBA" id="ARBA00022475"/>
    </source>
</evidence>
<evidence type="ECO:0000256" key="3">
    <source>
        <dbReference type="ARBA" id="ARBA00022741"/>
    </source>
</evidence>
<dbReference type="RefSeq" id="WP_050824489.1">
    <property type="nucleotide sequence ID" value="NZ_BCXT01000055.1"/>
</dbReference>
<organism evidence="7 8">
    <name type="scientific">Bifidobacterium breve</name>
    <dbReference type="NCBI Taxonomy" id="1685"/>
    <lineage>
        <taxon>Bacteria</taxon>
        <taxon>Bacillati</taxon>
        <taxon>Actinomycetota</taxon>
        <taxon>Actinomycetes</taxon>
        <taxon>Bifidobacteriales</taxon>
        <taxon>Bifidobacteriaceae</taxon>
        <taxon>Bifidobacterium</taxon>
    </lineage>
</organism>
<keyword evidence="4 7" id="KW-0067">ATP-binding</keyword>
<name>A0A0L0LWE3_BIFBR</name>
<keyword evidence="2" id="KW-1003">Cell membrane</keyword>
<dbReference type="Proteomes" id="UP000232496">
    <property type="component" value="Chromosome"/>
</dbReference>
<dbReference type="InterPro" id="IPR012693">
    <property type="entry name" value="ABC_transpr_PhnC"/>
</dbReference>
<reference evidence="7 8" key="1">
    <citation type="submission" date="2017-09" db="EMBL/GenBank/DDBJ databases">
        <title>Comparative genomics and methylome analysis of the gut commensal Bifidobacterium breve.</title>
        <authorList>
            <person name="Bottacini F."/>
            <person name="Morrissey R."/>
            <person name="Roberts R.J."/>
            <person name="James K."/>
            <person name="van Breen J."/>
            <person name="Egan M."/>
            <person name="Lambert J."/>
            <person name="van Limpt K."/>
            <person name="Stanton C."/>
            <person name="Knol J."/>
            <person name="O' Connell Motherway M."/>
            <person name="van Sinderen D."/>
        </authorList>
    </citation>
    <scope>NUCLEOTIDE SEQUENCE [LARGE SCALE GENOMIC DNA]</scope>
    <source>
        <strain evidence="7 8">DRBB29</strain>
    </source>
</reference>